<comment type="caution">
    <text evidence="5">The sequence shown here is derived from an EMBL/GenBank/DDBJ whole genome shotgun (WGS) entry which is preliminary data.</text>
</comment>
<dbReference type="STRING" id="649747.HMPREF0083_01741"/>
<dbReference type="UniPathway" id="UPA00917"/>
<evidence type="ECO:0000256" key="2">
    <source>
        <dbReference type="ARBA" id="ARBA00019066"/>
    </source>
</evidence>
<dbReference type="NCBIfam" id="TIGR02132">
    <property type="entry name" value="phaR_Bmeg"/>
    <property type="match status" value="1"/>
</dbReference>
<dbReference type="InterPro" id="IPR011729">
    <property type="entry name" value="PhaR_Bmeg_synth"/>
</dbReference>
<keyword evidence="3" id="KW-0583">PHB biosynthesis</keyword>
<dbReference type="HOGENOM" id="CLU_118450_0_0_9"/>
<dbReference type="AlphaFoldDB" id="U1YDF1"/>
<reference evidence="5 6" key="1">
    <citation type="submission" date="2013-08" db="EMBL/GenBank/DDBJ databases">
        <authorList>
            <person name="Weinstock G."/>
            <person name="Sodergren E."/>
            <person name="Wylie T."/>
            <person name="Fulton L."/>
            <person name="Fulton R."/>
            <person name="Fronick C."/>
            <person name="O'Laughlin M."/>
            <person name="Godfrey J."/>
            <person name="Miner T."/>
            <person name="Herter B."/>
            <person name="Appelbaum E."/>
            <person name="Cordes M."/>
            <person name="Lek S."/>
            <person name="Wollam A."/>
            <person name="Pepin K.H."/>
            <person name="Palsikar V.B."/>
            <person name="Mitreva M."/>
            <person name="Wilson R.K."/>
        </authorList>
    </citation>
    <scope>NUCLEOTIDE SEQUENCE [LARGE SCALE GENOMIC DNA]</scope>
    <source>
        <strain evidence="5 6">ATCC 12856</strain>
    </source>
</reference>
<evidence type="ECO:0000313" key="6">
    <source>
        <dbReference type="Proteomes" id="UP000016511"/>
    </source>
</evidence>
<evidence type="ECO:0000256" key="4">
    <source>
        <dbReference type="SAM" id="MobiDB-lite"/>
    </source>
</evidence>
<dbReference type="InterPro" id="IPR010123">
    <property type="entry name" value="PHA_synth_III_E"/>
</dbReference>
<protein>
    <recommendedName>
        <fullName evidence="2">Poly(3-hydroxyalkanoate) polymerase subunit PhaE</fullName>
    </recommendedName>
</protein>
<dbReference type="PATRIC" id="fig|649747.3.peg.1573"/>
<sequence>MEKNKKGDEPVSKQNPFDPFSMWKDVYDKTESHWSKMFNESMSKEDFSAWMGQFLNVYLQYQSMIQQSTEKYLAQANMPSRTDLSNLASLLVNLEAKVDNLEEMIEEDLSHQINSLNVSREVNKLKSDMKNLDKKLDQILDVLKKQAETKEASVKEVAAAKENEQSKETEQKDA</sequence>
<dbReference type="Pfam" id="PF09712">
    <property type="entry name" value="PHA_synth_III_E"/>
    <property type="match status" value="1"/>
</dbReference>
<evidence type="ECO:0000313" key="5">
    <source>
        <dbReference type="EMBL" id="ERI10127.1"/>
    </source>
</evidence>
<gene>
    <name evidence="5" type="ORF">HMPREF0083_01741</name>
</gene>
<name>U1YDF1_ANEAE</name>
<keyword evidence="6" id="KW-1185">Reference proteome</keyword>
<accession>U1YDF1</accession>
<dbReference type="EMBL" id="AWSJ01000119">
    <property type="protein sequence ID" value="ERI10127.1"/>
    <property type="molecule type" value="Genomic_DNA"/>
</dbReference>
<comment type="pathway">
    <text evidence="1">Biopolymer metabolism; poly-(R)-3-hydroxybutanoate biosynthesis.</text>
</comment>
<dbReference type="Proteomes" id="UP000016511">
    <property type="component" value="Unassembled WGS sequence"/>
</dbReference>
<dbReference type="GO" id="GO:0042619">
    <property type="term" value="P:poly-hydroxybutyrate biosynthetic process"/>
    <property type="evidence" value="ECO:0007669"/>
    <property type="project" value="UniProtKB-KW"/>
</dbReference>
<evidence type="ECO:0000256" key="3">
    <source>
        <dbReference type="ARBA" id="ARBA00022752"/>
    </source>
</evidence>
<evidence type="ECO:0000256" key="1">
    <source>
        <dbReference type="ARBA" id="ARBA00004683"/>
    </source>
</evidence>
<feature type="region of interest" description="Disordered" evidence="4">
    <location>
        <begin position="149"/>
        <end position="174"/>
    </location>
</feature>
<proteinExistence type="predicted"/>
<dbReference type="eggNOG" id="ENOG5033FV9">
    <property type="taxonomic scope" value="Bacteria"/>
</dbReference>
<organism evidence="5 6">
    <name type="scientific">Aneurinibacillus aneurinilyticus ATCC 12856</name>
    <dbReference type="NCBI Taxonomy" id="649747"/>
    <lineage>
        <taxon>Bacteria</taxon>
        <taxon>Bacillati</taxon>
        <taxon>Bacillota</taxon>
        <taxon>Bacilli</taxon>
        <taxon>Bacillales</taxon>
        <taxon>Paenibacillaceae</taxon>
        <taxon>Aneurinibacillus group</taxon>
        <taxon>Aneurinibacillus</taxon>
    </lineage>
</organism>